<evidence type="ECO:0000313" key="3">
    <source>
        <dbReference type="EMBL" id="VUF13575.1"/>
    </source>
</evidence>
<evidence type="ECO:0000313" key="5">
    <source>
        <dbReference type="Proteomes" id="UP001055303"/>
    </source>
</evidence>
<evidence type="ECO:0000313" key="4">
    <source>
        <dbReference type="Proteomes" id="UP000401717"/>
    </source>
</evidence>
<sequence>MGHSNVGSFVIPDFIANRAERFFRADLSGVYLHYGPEPSALCREQKVAAFTIGLSIYFDADRFKLYSDSHMLVLMHELAHIVQKNSSNTAYAGDDLVEYEASAAAIAFQCGLPCPPLSADRPEIPRAWGPEGHYYSVYLAGLLAGADWIDALAWAFYAQAPDQINDFDAVVAGSNWVSGTLVRFALPVSGPLLTKNPENFVDVQQSLHCLTGLPGKIETKYRSDVIESITLRKKEDRFDFGLALHAFGDSFAHRDSDDEDAKMYRSPYGHLAKGKGIIQYALDTTSHLENFFKLGKEVDALDERPKTYKSYMIALVELLSKKTKKNDGAGMKPEDIAKIADKISGAGAEKKQREILCGEIRSRGGKLSYLPEDEDPMPLRAFAKAHPAYYFSSIPERARRRVFLWNLRRIGG</sequence>
<reference evidence="3 4" key="1">
    <citation type="submission" date="2019-06" db="EMBL/GenBank/DDBJ databases">
        <authorList>
            <person name="Rodrigo-Torres L."/>
            <person name="Arahal R. D."/>
            <person name="Lucena T."/>
        </authorList>
    </citation>
    <scope>NUCLEOTIDE SEQUENCE [LARGE SCALE GENOMIC DNA]</scope>
    <source>
        <strain evidence="3 4">SW08-7</strain>
    </source>
</reference>
<proteinExistence type="predicted"/>
<keyword evidence="5" id="KW-1185">Reference proteome</keyword>
<dbReference type="EMBL" id="BPQI01000086">
    <property type="protein sequence ID" value="GJD57067.1"/>
    <property type="molecule type" value="Genomic_DNA"/>
</dbReference>
<accession>A0A564FZJ4</accession>
<evidence type="ECO:0000259" key="1">
    <source>
        <dbReference type="Pfam" id="PF13699"/>
    </source>
</evidence>
<name>A0A564FZJ4_9HYPH</name>
<protein>
    <recommendedName>
        <fullName evidence="1">eCIS core domain-containing protein</fullName>
    </recommendedName>
</protein>
<dbReference type="Pfam" id="PF13699">
    <property type="entry name" value="eCIS_core"/>
    <property type="match status" value="1"/>
</dbReference>
<evidence type="ECO:0000313" key="2">
    <source>
        <dbReference type="EMBL" id="GJD57067.1"/>
    </source>
</evidence>
<gene>
    <name evidence="2" type="ORF">IFDJLNFL_2967</name>
    <name evidence="3" type="ORF">MTDSW087_03282</name>
</gene>
<dbReference type="Proteomes" id="UP000401717">
    <property type="component" value="Unassembled WGS sequence"/>
</dbReference>
<organism evidence="3 4">
    <name type="scientific">Methylobacterium dankookense</name>
    <dbReference type="NCBI Taxonomy" id="560405"/>
    <lineage>
        <taxon>Bacteria</taxon>
        <taxon>Pseudomonadati</taxon>
        <taxon>Pseudomonadota</taxon>
        <taxon>Alphaproteobacteria</taxon>
        <taxon>Hyphomicrobiales</taxon>
        <taxon>Methylobacteriaceae</taxon>
        <taxon>Methylobacterium</taxon>
    </lineage>
</organism>
<dbReference type="InterPro" id="IPR025295">
    <property type="entry name" value="eCIS_core_dom"/>
</dbReference>
<dbReference type="Proteomes" id="UP001055303">
    <property type="component" value="Unassembled WGS sequence"/>
</dbReference>
<dbReference type="AlphaFoldDB" id="A0A564FZJ4"/>
<reference evidence="2" key="2">
    <citation type="journal article" date="2021" name="Front. Microbiol.">
        <title>Comprehensive Comparative Genomics and Phenotyping of Methylobacterium Species.</title>
        <authorList>
            <person name="Alessa O."/>
            <person name="Ogura Y."/>
            <person name="Fujitani Y."/>
            <person name="Takami H."/>
            <person name="Hayashi T."/>
            <person name="Sahin N."/>
            <person name="Tani A."/>
        </authorList>
    </citation>
    <scope>NUCLEOTIDE SEQUENCE</scope>
    <source>
        <strain evidence="2">DSM 22415</strain>
    </source>
</reference>
<dbReference type="RefSeq" id="WP_186383872.1">
    <property type="nucleotide sequence ID" value="NZ_BPQI01000086.1"/>
</dbReference>
<feature type="domain" description="eCIS core" evidence="1">
    <location>
        <begin position="12"/>
        <end position="86"/>
    </location>
</feature>
<dbReference type="EMBL" id="CABFVH010000021">
    <property type="protein sequence ID" value="VUF13575.1"/>
    <property type="molecule type" value="Genomic_DNA"/>
</dbReference>
<reference evidence="2" key="3">
    <citation type="submission" date="2021-08" db="EMBL/GenBank/DDBJ databases">
        <authorList>
            <person name="Tani A."/>
            <person name="Ola A."/>
            <person name="Ogura Y."/>
            <person name="Katsura K."/>
            <person name="Hayashi T."/>
        </authorList>
    </citation>
    <scope>NUCLEOTIDE SEQUENCE</scope>
    <source>
        <strain evidence="2">DSM 22415</strain>
    </source>
</reference>